<evidence type="ECO:0000256" key="6">
    <source>
        <dbReference type="ARBA" id="ARBA00022777"/>
    </source>
</evidence>
<accession>D3BT28</accession>
<keyword evidence="8" id="KW-0067">ATP-binding</keyword>
<dbReference type="GO" id="GO:0019563">
    <property type="term" value="P:glycerol catabolic process"/>
    <property type="evidence" value="ECO:0007669"/>
    <property type="project" value="UniProtKB-UniPathway"/>
</dbReference>
<evidence type="ECO:0000259" key="14">
    <source>
        <dbReference type="Pfam" id="PF02782"/>
    </source>
</evidence>
<dbReference type="InParanoid" id="D3BT28"/>
<dbReference type="InterPro" id="IPR018483">
    <property type="entry name" value="Carb_kinase_FGGY_CS"/>
</dbReference>
<dbReference type="PANTHER" id="PTHR10196:SF69">
    <property type="entry name" value="GLYCEROL KINASE"/>
    <property type="match status" value="1"/>
</dbReference>
<dbReference type="PROSITE" id="PS00445">
    <property type="entry name" value="FGGY_KINASES_2"/>
    <property type="match status" value="1"/>
</dbReference>
<keyword evidence="6 12" id="KW-0418">Kinase</keyword>
<feature type="domain" description="Carbohydrate kinase FGGY N-terminal" evidence="13">
    <location>
        <begin position="14"/>
        <end position="275"/>
    </location>
</feature>
<evidence type="ECO:0000256" key="8">
    <source>
        <dbReference type="ARBA" id="ARBA00022840"/>
    </source>
</evidence>
<dbReference type="Pfam" id="PF00370">
    <property type="entry name" value="FGGY_N"/>
    <property type="match status" value="1"/>
</dbReference>
<dbReference type="GO" id="GO:0006641">
    <property type="term" value="P:triglyceride metabolic process"/>
    <property type="evidence" value="ECO:0007669"/>
    <property type="project" value="TreeGrafter"/>
</dbReference>
<keyword evidence="5" id="KW-0547">Nucleotide-binding</keyword>
<dbReference type="GeneID" id="31366788"/>
<dbReference type="InterPro" id="IPR018484">
    <property type="entry name" value="FGGY_N"/>
</dbReference>
<dbReference type="InterPro" id="IPR000577">
    <property type="entry name" value="Carb_kinase_FGGY"/>
</dbReference>
<dbReference type="Proteomes" id="UP000001396">
    <property type="component" value="Unassembled WGS sequence"/>
</dbReference>
<evidence type="ECO:0000256" key="1">
    <source>
        <dbReference type="ARBA" id="ARBA00005190"/>
    </source>
</evidence>
<feature type="domain" description="Carbohydrate kinase FGGY C-terminal" evidence="14">
    <location>
        <begin position="285"/>
        <end position="474"/>
    </location>
</feature>
<dbReference type="InterPro" id="IPR043129">
    <property type="entry name" value="ATPase_NBD"/>
</dbReference>
<keyword evidence="16" id="KW-1185">Reference proteome</keyword>
<dbReference type="Gene3D" id="3.30.420.40">
    <property type="match status" value="2"/>
</dbReference>
<dbReference type="Pfam" id="PF02782">
    <property type="entry name" value="FGGY_C"/>
    <property type="match status" value="1"/>
</dbReference>
<dbReference type="GO" id="GO:0004370">
    <property type="term" value="F:glycerol kinase activity"/>
    <property type="evidence" value="ECO:0007669"/>
    <property type="project" value="UniProtKB-EC"/>
</dbReference>
<dbReference type="EC" id="2.7.1.30" evidence="3"/>
<evidence type="ECO:0000256" key="3">
    <source>
        <dbReference type="ARBA" id="ARBA00012099"/>
    </source>
</evidence>
<dbReference type="GO" id="GO:0005524">
    <property type="term" value="F:ATP binding"/>
    <property type="evidence" value="ECO:0007669"/>
    <property type="project" value="UniProtKB-KW"/>
</dbReference>
<evidence type="ECO:0000256" key="5">
    <source>
        <dbReference type="ARBA" id="ARBA00022741"/>
    </source>
</evidence>
<evidence type="ECO:0000256" key="9">
    <source>
        <dbReference type="ARBA" id="ARBA00043149"/>
    </source>
</evidence>
<dbReference type="UniPathway" id="UPA00618">
    <property type="reaction ID" value="UER00672"/>
</dbReference>
<dbReference type="InterPro" id="IPR018485">
    <property type="entry name" value="FGGY_C"/>
</dbReference>
<dbReference type="GO" id="GO:0005739">
    <property type="term" value="C:mitochondrion"/>
    <property type="evidence" value="ECO:0007669"/>
    <property type="project" value="TreeGrafter"/>
</dbReference>
<dbReference type="EMBL" id="ADBJ01000056">
    <property type="protein sequence ID" value="EFA75245.1"/>
    <property type="molecule type" value="Genomic_DNA"/>
</dbReference>
<evidence type="ECO:0000256" key="12">
    <source>
        <dbReference type="RuleBase" id="RU003733"/>
    </source>
</evidence>
<dbReference type="NCBIfam" id="NF000756">
    <property type="entry name" value="PRK00047.1"/>
    <property type="match status" value="1"/>
</dbReference>
<dbReference type="PANTHER" id="PTHR10196">
    <property type="entry name" value="SUGAR KINASE"/>
    <property type="match status" value="1"/>
</dbReference>
<dbReference type="FunFam" id="3.30.420.40:FF:000177">
    <property type="entry name" value="Glycerol kinase"/>
    <property type="match status" value="1"/>
</dbReference>
<dbReference type="FunCoup" id="D3BT28">
    <property type="interactions" value="244"/>
</dbReference>
<gene>
    <name evidence="15" type="ORF">PPL_11320</name>
</gene>
<comment type="caution">
    <text evidence="15">The sequence shown here is derived from an EMBL/GenBank/DDBJ whole genome shotgun (WGS) entry which is preliminary data.</text>
</comment>
<dbReference type="InterPro" id="IPR005999">
    <property type="entry name" value="Glycerol_kin"/>
</dbReference>
<protein>
    <recommendedName>
        <fullName evidence="11">Probable glycerol kinase</fullName>
        <ecNumber evidence="3">2.7.1.30</ecNumber>
    </recommendedName>
    <alternativeName>
        <fullName evidence="9">ATP:glycerol 3-phosphotransferase</fullName>
    </alternativeName>
</protein>
<evidence type="ECO:0000313" key="15">
    <source>
        <dbReference type="EMBL" id="EFA75245.1"/>
    </source>
</evidence>
<dbReference type="InterPro" id="IPR042018">
    <property type="entry name" value="GK1-3_metazoan-type"/>
</dbReference>
<comment type="pathway">
    <text evidence="1">Polyol metabolism; glycerol degradation via glycerol kinase pathway; sn-glycerol 3-phosphate from glycerol: step 1/1.</text>
</comment>
<evidence type="ECO:0000313" key="16">
    <source>
        <dbReference type="Proteomes" id="UP000001396"/>
    </source>
</evidence>
<dbReference type="AlphaFoldDB" id="D3BT28"/>
<sequence>MSGQQQINFEKPFIGSIDQGTSSTRFILFDSKGDTVLSHQIPLKQYHPNPGWVEHDGLEIINSVNECISQVLNKYKETNIGEISDIKAIGITNQRETTIVWDKNTGKPYHNAIVWSDTRTSSIVNRFNTKAESLLKKEQQSQSQQQIVPKDYLRDICGLPIANYFSAVKLRWLIENVPEIDQSNALAGTIDSWLVWNLTNKKTHITDVTNASRTMLMNLATLEWDSKLCDFFDVPNSLLPKICSSAEIYGHVESGPLAGVPIASVLGDQQSAMVGQMCFDKGQAKNTYGTGCFLLYNTGDDIVHSKHGLLTTVCYKLGKDSPVHYALEGSIAVAGAGVKWLIENLGFANNSKEIEALANSVQDTGGMYIVPAFSGLFAPHWRDDARGVMVGLTHHTNKAHIARAMLESTCFQTYEVLKSMEKDSNDKLVELRVDGGMTMNDLLLQIQADILGLPVVRPHNLETTCFGAAYAAGLTVGVWSSAMQFHIGKRFTPNPNIDHMKRINDWHKAVSKSVDWVDK</sequence>
<dbReference type="PIRSF" id="PIRSF000538">
    <property type="entry name" value="GlpK"/>
    <property type="match status" value="1"/>
</dbReference>
<dbReference type="STRING" id="670386.D3BT28"/>
<evidence type="ECO:0000256" key="7">
    <source>
        <dbReference type="ARBA" id="ARBA00022798"/>
    </source>
</evidence>
<dbReference type="PROSITE" id="PS00933">
    <property type="entry name" value="FGGY_KINASES_1"/>
    <property type="match status" value="1"/>
</dbReference>
<dbReference type="SUPFAM" id="SSF53067">
    <property type="entry name" value="Actin-like ATPase domain"/>
    <property type="match status" value="2"/>
</dbReference>
<dbReference type="FunFam" id="3.30.420.40:FF:000007">
    <property type="entry name" value="Glycerol kinase"/>
    <property type="match status" value="1"/>
</dbReference>
<reference evidence="15 16" key="1">
    <citation type="journal article" date="2011" name="Genome Res.">
        <title>Phylogeny-wide analysis of social amoeba genomes highlights ancient origins for complex intercellular communication.</title>
        <authorList>
            <person name="Heidel A.J."/>
            <person name="Lawal H.M."/>
            <person name="Felder M."/>
            <person name="Schilde C."/>
            <person name="Helps N.R."/>
            <person name="Tunggal B."/>
            <person name="Rivero F."/>
            <person name="John U."/>
            <person name="Schleicher M."/>
            <person name="Eichinger L."/>
            <person name="Platzer M."/>
            <person name="Noegel A.A."/>
            <person name="Schaap P."/>
            <person name="Gloeckner G."/>
        </authorList>
    </citation>
    <scope>NUCLEOTIDE SEQUENCE [LARGE SCALE GENOMIC DNA]</scope>
    <source>
        <strain evidence="16">ATCC 26659 / Pp 5 / PN500</strain>
    </source>
</reference>
<name>D3BT28_HETP5</name>
<dbReference type="GO" id="GO:0046167">
    <property type="term" value="P:glycerol-3-phosphate biosynthetic process"/>
    <property type="evidence" value="ECO:0007669"/>
    <property type="project" value="TreeGrafter"/>
</dbReference>
<evidence type="ECO:0000256" key="10">
    <source>
        <dbReference type="ARBA" id="ARBA00052101"/>
    </source>
</evidence>
<evidence type="ECO:0000256" key="11">
    <source>
        <dbReference type="ARBA" id="ARBA00071571"/>
    </source>
</evidence>
<keyword evidence="7" id="KW-0319">Glycerol metabolism</keyword>
<evidence type="ECO:0000256" key="2">
    <source>
        <dbReference type="ARBA" id="ARBA00009156"/>
    </source>
</evidence>
<dbReference type="NCBIfam" id="TIGR01311">
    <property type="entry name" value="glycerol_kin"/>
    <property type="match status" value="1"/>
</dbReference>
<evidence type="ECO:0000259" key="13">
    <source>
        <dbReference type="Pfam" id="PF00370"/>
    </source>
</evidence>
<dbReference type="RefSeq" id="XP_020427379.1">
    <property type="nucleotide sequence ID" value="XM_020582076.1"/>
</dbReference>
<evidence type="ECO:0000256" key="4">
    <source>
        <dbReference type="ARBA" id="ARBA00022679"/>
    </source>
</evidence>
<comment type="similarity">
    <text evidence="2 12">Belongs to the FGGY kinase family.</text>
</comment>
<comment type="catalytic activity">
    <reaction evidence="10">
        <text>glycerol + ATP = sn-glycerol 3-phosphate + ADP + H(+)</text>
        <dbReference type="Rhea" id="RHEA:21644"/>
        <dbReference type="ChEBI" id="CHEBI:15378"/>
        <dbReference type="ChEBI" id="CHEBI:17754"/>
        <dbReference type="ChEBI" id="CHEBI:30616"/>
        <dbReference type="ChEBI" id="CHEBI:57597"/>
        <dbReference type="ChEBI" id="CHEBI:456216"/>
        <dbReference type="EC" id="2.7.1.30"/>
    </reaction>
</comment>
<proteinExistence type="inferred from homology"/>
<dbReference type="CDD" id="cd07792">
    <property type="entry name" value="ASKHA_NBD_FGGY_GK1-3-like"/>
    <property type="match status" value="1"/>
</dbReference>
<organism evidence="15 16">
    <name type="scientific">Heterostelium pallidum (strain ATCC 26659 / Pp 5 / PN500)</name>
    <name type="common">Cellular slime mold</name>
    <name type="synonym">Polysphondylium pallidum</name>
    <dbReference type="NCBI Taxonomy" id="670386"/>
    <lineage>
        <taxon>Eukaryota</taxon>
        <taxon>Amoebozoa</taxon>
        <taxon>Evosea</taxon>
        <taxon>Eumycetozoa</taxon>
        <taxon>Dictyostelia</taxon>
        <taxon>Acytosteliales</taxon>
        <taxon>Acytosteliaceae</taxon>
        <taxon>Heterostelium</taxon>
    </lineage>
</organism>
<dbReference type="OMA" id="FMLMNIG"/>
<keyword evidence="4 12" id="KW-0808">Transferase</keyword>